<dbReference type="AlphaFoldDB" id="A0A9D0ZDX7"/>
<protein>
    <submittedName>
        <fullName evidence="2">DUF362 domain-containing protein</fullName>
    </submittedName>
</protein>
<reference evidence="2" key="2">
    <citation type="journal article" date="2021" name="PeerJ">
        <title>Extensive microbial diversity within the chicken gut microbiome revealed by metagenomics and culture.</title>
        <authorList>
            <person name="Gilroy R."/>
            <person name="Ravi A."/>
            <person name="Getino M."/>
            <person name="Pursley I."/>
            <person name="Horton D.L."/>
            <person name="Alikhan N.F."/>
            <person name="Baker D."/>
            <person name="Gharbi K."/>
            <person name="Hall N."/>
            <person name="Watson M."/>
            <person name="Adriaenssens E.M."/>
            <person name="Foster-Nyarko E."/>
            <person name="Jarju S."/>
            <person name="Secka A."/>
            <person name="Antonio M."/>
            <person name="Oren A."/>
            <person name="Chaudhuri R.R."/>
            <person name="La Ragione R."/>
            <person name="Hildebrand F."/>
            <person name="Pallen M.J."/>
        </authorList>
    </citation>
    <scope>NUCLEOTIDE SEQUENCE</scope>
    <source>
        <strain evidence="2">ChiBcolR7-354</strain>
    </source>
</reference>
<sequence>MSESKTMPGTGGEHYIPYSERTGEESTVFFTRDLSAEGLRKIFERVNSPLTGRVAIKLHTGEPHGPNIIPRPWVKELIEKDLPGASVVETNTYYEGGRDTTEKHRETLKVNGWDFCPVDIMDEEATALLPIKGGKWMQEMSVGSHMLNYDSMLVLTHFKGHMMGGFGGSNKNIGIGCADGKVGKKWIHNARDTDNLWDISLEELMERMTESTKATIDHFAGRICYVNVLRNMSVSCDCEGVAAAPVVTPNIGIVASLDILAADQASVDLVYALNEHDHHDLVERIETRHGLRQLSYMKELGMGNDRYRLVDIDNGDAVISTAKAVEGVVPFHSHD</sequence>
<evidence type="ECO:0000259" key="1">
    <source>
        <dbReference type="Pfam" id="PF04015"/>
    </source>
</evidence>
<dbReference type="Pfam" id="PF04015">
    <property type="entry name" value="DUF362"/>
    <property type="match status" value="1"/>
</dbReference>
<evidence type="ECO:0000313" key="2">
    <source>
        <dbReference type="EMBL" id="HIQ78673.1"/>
    </source>
</evidence>
<feature type="domain" description="DUF362" evidence="1">
    <location>
        <begin position="54"/>
        <end position="268"/>
    </location>
</feature>
<evidence type="ECO:0000313" key="3">
    <source>
        <dbReference type="Proteomes" id="UP000824262"/>
    </source>
</evidence>
<dbReference type="InterPro" id="IPR007160">
    <property type="entry name" value="DUF362"/>
</dbReference>
<dbReference type="Proteomes" id="UP000824262">
    <property type="component" value="Unassembled WGS sequence"/>
</dbReference>
<proteinExistence type="predicted"/>
<accession>A0A9D0ZDX7</accession>
<dbReference type="EMBL" id="DVGA01000053">
    <property type="protein sequence ID" value="HIQ78673.1"/>
    <property type="molecule type" value="Genomic_DNA"/>
</dbReference>
<reference evidence="2" key="1">
    <citation type="submission" date="2020-10" db="EMBL/GenBank/DDBJ databases">
        <authorList>
            <person name="Gilroy R."/>
        </authorList>
    </citation>
    <scope>NUCLEOTIDE SEQUENCE</scope>
    <source>
        <strain evidence="2">ChiBcolR7-354</strain>
    </source>
</reference>
<name>A0A9D0ZDX7_9FIRM</name>
<organism evidence="2 3">
    <name type="scientific">Candidatus Scatomorpha intestinavium</name>
    <dbReference type="NCBI Taxonomy" id="2840922"/>
    <lineage>
        <taxon>Bacteria</taxon>
        <taxon>Bacillati</taxon>
        <taxon>Bacillota</taxon>
        <taxon>Clostridia</taxon>
        <taxon>Eubacteriales</taxon>
        <taxon>Candidatus Scatomorpha</taxon>
    </lineage>
</organism>
<gene>
    <name evidence="2" type="ORF">IAB77_05380</name>
</gene>
<comment type="caution">
    <text evidence="2">The sequence shown here is derived from an EMBL/GenBank/DDBJ whole genome shotgun (WGS) entry which is preliminary data.</text>
</comment>